<dbReference type="EMBL" id="CP036422">
    <property type="protein sequence ID" value="QFU76030.1"/>
    <property type="molecule type" value="Genomic_DNA"/>
</dbReference>
<evidence type="ECO:0000256" key="8">
    <source>
        <dbReference type="ARBA" id="ARBA00029745"/>
    </source>
</evidence>
<gene>
    <name evidence="13" type="primary">moaE</name>
    <name evidence="13" type="ORF">EY643_10335</name>
</gene>
<dbReference type="GO" id="GO:0030366">
    <property type="term" value="F:molybdopterin synthase activity"/>
    <property type="evidence" value="ECO:0007669"/>
    <property type="project" value="UniProtKB-EC"/>
</dbReference>
<comment type="pathway">
    <text evidence="1">Cofactor biosynthesis; molybdopterin biosynthesis.</text>
</comment>
<evidence type="ECO:0000256" key="5">
    <source>
        <dbReference type="ARBA" id="ARBA00022679"/>
    </source>
</evidence>
<keyword evidence="6" id="KW-0501">Molybdenum cofactor biosynthesis</keyword>
<evidence type="ECO:0000256" key="7">
    <source>
        <dbReference type="ARBA" id="ARBA00026066"/>
    </source>
</evidence>
<comment type="subunit">
    <text evidence="7">Heterotetramer of 2 MoaD subunits and 2 MoaE subunits. Also stable as homodimer. The enzyme changes between these two forms during catalysis.</text>
</comment>
<keyword evidence="14" id="KW-1185">Reference proteome</keyword>
<keyword evidence="5" id="KW-0808">Transferase</keyword>
<dbReference type="UniPathway" id="UPA00344"/>
<dbReference type="Pfam" id="PF02391">
    <property type="entry name" value="MoaE"/>
    <property type="match status" value="1"/>
</dbReference>
<organism evidence="13 14">
    <name type="scientific">Halioglobus maricola</name>
    <dbReference type="NCBI Taxonomy" id="2601894"/>
    <lineage>
        <taxon>Bacteria</taxon>
        <taxon>Pseudomonadati</taxon>
        <taxon>Pseudomonadota</taxon>
        <taxon>Gammaproteobacteria</taxon>
        <taxon>Cellvibrionales</taxon>
        <taxon>Halieaceae</taxon>
        <taxon>Halioglobus</taxon>
    </lineage>
</organism>
<dbReference type="Gene3D" id="3.90.1170.40">
    <property type="entry name" value="Molybdopterin biosynthesis MoaE subunit"/>
    <property type="match status" value="1"/>
</dbReference>
<evidence type="ECO:0000313" key="13">
    <source>
        <dbReference type="EMBL" id="QFU76030.1"/>
    </source>
</evidence>
<evidence type="ECO:0000256" key="1">
    <source>
        <dbReference type="ARBA" id="ARBA00005046"/>
    </source>
</evidence>
<evidence type="ECO:0000256" key="10">
    <source>
        <dbReference type="ARBA" id="ARBA00030781"/>
    </source>
</evidence>
<reference evidence="13 14" key="1">
    <citation type="submission" date="2019-02" db="EMBL/GenBank/DDBJ databases">
        <authorList>
            <person name="Li S.-H."/>
        </authorList>
    </citation>
    <scope>NUCLEOTIDE SEQUENCE [LARGE SCALE GENOMIC DNA]</scope>
    <source>
        <strain evidence="13 14">IMCC14385</strain>
    </source>
</reference>
<dbReference type="InterPro" id="IPR036563">
    <property type="entry name" value="MoaE_sf"/>
</dbReference>
<evidence type="ECO:0000256" key="6">
    <source>
        <dbReference type="ARBA" id="ARBA00023150"/>
    </source>
</evidence>
<protein>
    <recommendedName>
        <fullName evidence="4">Molybdopterin synthase catalytic subunit</fullName>
        <ecNumber evidence="3">2.8.1.12</ecNumber>
    </recommendedName>
    <alternativeName>
        <fullName evidence="10">MPT synthase subunit 2</fullName>
    </alternativeName>
    <alternativeName>
        <fullName evidence="8">Molybdenum cofactor biosynthesis protein E</fullName>
    </alternativeName>
    <alternativeName>
        <fullName evidence="9">Molybdopterin-converting factor large subunit</fullName>
    </alternativeName>
    <alternativeName>
        <fullName evidence="11">Molybdopterin-converting factor subunit 2</fullName>
    </alternativeName>
</protein>
<dbReference type="EC" id="2.8.1.12" evidence="3"/>
<dbReference type="KEGG" id="halc:EY643_10335"/>
<dbReference type="GO" id="GO:0006777">
    <property type="term" value="P:Mo-molybdopterin cofactor biosynthetic process"/>
    <property type="evidence" value="ECO:0007669"/>
    <property type="project" value="UniProtKB-KW"/>
</dbReference>
<evidence type="ECO:0000313" key="14">
    <source>
        <dbReference type="Proteomes" id="UP000326287"/>
    </source>
</evidence>
<dbReference type="PANTHER" id="PTHR23404">
    <property type="entry name" value="MOLYBDOPTERIN SYNTHASE RELATED"/>
    <property type="match status" value="1"/>
</dbReference>
<sequence length="151" mass="17061">MPVLHTAVQVEDFDVDQLQSRLLQGGCEEGAVATFTGYVRSTNVERDVYSMELEHYPGMTEKCIDTILAQACKRWPVLAATVVHRVGKLKPGEKIVWVGVSSSHREASFAACEFVMDYLKTRAPFWKRELGPEGARWVEARSSDDQRASRW</sequence>
<name>A0A5P9NJL7_9GAMM</name>
<comment type="catalytic activity">
    <reaction evidence="12">
        <text>2 [molybdopterin-synthase sulfur-carrier protein]-C-terminal-Gly-aminoethanethioate + cyclic pyranopterin phosphate + H2O = molybdopterin + 2 [molybdopterin-synthase sulfur-carrier protein]-C-terminal Gly-Gly + 2 H(+)</text>
        <dbReference type="Rhea" id="RHEA:26333"/>
        <dbReference type="Rhea" id="RHEA-COMP:12202"/>
        <dbReference type="Rhea" id="RHEA-COMP:19907"/>
        <dbReference type="ChEBI" id="CHEBI:15377"/>
        <dbReference type="ChEBI" id="CHEBI:15378"/>
        <dbReference type="ChEBI" id="CHEBI:58698"/>
        <dbReference type="ChEBI" id="CHEBI:59648"/>
        <dbReference type="ChEBI" id="CHEBI:90778"/>
        <dbReference type="ChEBI" id="CHEBI:232372"/>
        <dbReference type="EC" id="2.8.1.12"/>
    </reaction>
</comment>
<evidence type="ECO:0000256" key="9">
    <source>
        <dbReference type="ARBA" id="ARBA00030407"/>
    </source>
</evidence>
<dbReference type="SUPFAM" id="SSF54690">
    <property type="entry name" value="Molybdopterin synthase subunit MoaE"/>
    <property type="match status" value="1"/>
</dbReference>
<proteinExistence type="inferred from homology"/>
<evidence type="ECO:0000256" key="3">
    <source>
        <dbReference type="ARBA" id="ARBA00011950"/>
    </source>
</evidence>
<dbReference type="Proteomes" id="UP000326287">
    <property type="component" value="Chromosome"/>
</dbReference>
<dbReference type="InterPro" id="IPR003448">
    <property type="entry name" value="Mopterin_biosynth_MoaE"/>
</dbReference>
<evidence type="ECO:0000256" key="11">
    <source>
        <dbReference type="ARBA" id="ARBA00032474"/>
    </source>
</evidence>
<evidence type="ECO:0000256" key="2">
    <source>
        <dbReference type="ARBA" id="ARBA00005426"/>
    </source>
</evidence>
<dbReference type="NCBIfam" id="NF007959">
    <property type="entry name" value="PRK10678.1"/>
    <property type="match status" value="1"/>
</dbReference>
<evidence type="ECO:0000256" key="12">
    <source>
        <dbReference type="ARBA" id="ARBA00049878"/>
    </source>
</evidence>
<comment type="similarity">
    <text evidence="2">Belongs to the MoaE family.</text>
</comment>
<dbReference type="RefSeq" id="WP_152662135.1">
    <property type="nucleotide sequence ID" value="NZ_CP036422.1"/>
</dbReference>
<dbReference type="OrthoDB" id="9803224at2"/>
<dbReference type="CDD" id="cd00756">
    <property type="entry name" value="MoaE"/>
    <property type="match status" value="1"/>
</dbReference>
<dbReference type="AlphaFoldDB" id="A0A5P9NJL7"/>
<evidence type="ECO:0000256" key="4">
    <source>
        <dbReference type="ARBA" id="ARBA00013858"/>
    </source>
</evidence>
<dbReference type="FunFam" id="3.90.1170.40:FF:000001">
    <property type="entry name" value="Molybdopterin synthase catalytic subunit MoaE"/>
    <property type="match status" value="1"/>
</dbReference>
<accession>A0A5P9NJL7</accession>